<reference evidence="1" key="1">
    <citation type="submission" date="2014-11" db="EMBL/GenBank/DDBJ databases">
        <authorList>
            <person name="Amaro Gonzalez C."/>
        </authorList>
    </citation>
    <scope>NUCLEOTIDE SEQUENCE</scope>
</reference>
<reference evidence="1" key="2">
    <citation type="journal article" date="2015" name="Fish Shellfish Immunol.">
        <title>Early steps in the European eel (Anguilla anguilla)-Vibrio vulnificus interaction in the gills: Role of the RtxA13 toxin.</title>
        <authorList>
            <person name="Callol A."/>
            <person name="Pajuelo D."/>
            <person name="Ebbesson L."/>
            <person name="Teles M."/>
            <person name="MacKenzie S."/>
            <person name="Amaro C."/>
        </authorList>
    </citation>
    <scope>NUCLEOTIDE SEQUENCE</scope>
</reference>
<protein>
    <submittedName>
        <fullName evidence="1">Uncharacterized protein</fullName>
    </submittedName>
</protein>
<dbReference type="EMBL" id="GBXM01093290">
    <property type="protein sequence ID" value="JAH15287.1"/>
    <property type="molecule type" value="Transcribed_RNA"/>
</dbReference>
<organism evidence="1">
    <name type="scientific">Anguilla anguilla</name>
    <name type="common">European freshwater eel</name>
    <name type="synonym">Muraena anguilla</name>
    <dbReference type="NCBI Taxonomy" id="7936"/>
    <lineage>
        <taxon>Eukaryota</taxon>
        <taxon>Metazoa</taxon>
        <taxon>Chordata</taxon>
        <taxon>Craniata</taxon>
        <taxon>Vertebrata</taxon>
        <taxon>Euteleostomi</taxon>
        <taxon>Actinopterygii</taxon>
        <taxon>Neopterygii</taxon>
        <taxon>Teleostei</taxon>
        <taxon>Anguilliformes</taxon>
        <taxon>Anguillidae</taxon>
        <taxon>Anguilla</taxon>
    </lineage>
</organism>
<accession>A0A0E9QFN4</accession>
<sequence length="26" mass="3070">MQSVNYRRPPLSLQDTQDLNKLILLL</sequence>
<evidence type="ECO:0000313" key="1">
    <source>
        <dbReference type="EMBL" id="JAH15287.1"/>
    </source>
</evidence>
<name>A0A0E9QFN4_ANGAN</name>
<dbReference type="AlphaFoldDB" id="A0A0E9QFN4"/>
<proteinExistence type="predicted"/>